<feature type="compositionally biased region" description="Basic and acidic residues" evidence="1">
    <location>
        <begin position="775"/>
        <end position="936"/>
    </location>
</feature>
<feature type="region of interest" description="Disordered" evidence="1">
    <location>
        <begin position="500"/>
        <end position="524"/>
    </location>
</feature>
<dbReference type="PROSITE" id="PS51184">
    <property type="entry name" value="JMJC"/>
    <property type="match status" value="1"/>
</dbReference>
<sequence length="1562" mass="173394">MASTTAFAVTPQLINRRWLSFFELRTGLAETTEPLTDMFRPAEPVYNLAKKLGNLEHAHLRGSEEVLASTILHATGESPCPYGVTLSSRLPTPTDSDRMARVLAAYLVLDFWLFEKGVATVPAVRRMVSRPPRADGSYQGIQSWTKVVENFIKISPPPPSPTATPVHDDASLSMSPAAQLLKNVVRHVQSAALLKVHRNVYGYELLSVEEVSLLSQCKILGTTDNERYLQGPLLGSPLYSIQPADLAKRKWSRGRMVEIALLRKNRPGGIRQVENAIQSALFRVAFQGESCWVALEGALVALKTLVGPDGHKNDPDDDWFERPVEGSTTPAKQPQYDSYQPDSPQSAPPPPYTSSVSSHAMAAAHGIAAPAPIHAYRAEAGPSTGVYWNMYPGPSSWGPHASPVVMTFDRSASSSHLSHGGLLSPQAHSSRAGEPSAADSFTASLAGCISNAYGATSTLQALPTSFVRSGSGFRTSLHHGSTFASRAQSEEAVGGAGLGLAGRDVEVDGDGEADAEGEAEGEDEHNIALGLLAAGPMRSQSRAAEKGVQGMQVDEPQIHSGGDPLDDSELEGWRDMEVDPSLDAAAAKSAGRDFDMEGSGEEDGTDPEDDEDEDKEAPEGREKREEEKGRDADAAENAGSDFDMRGGGEEDGANPEDDEDEDKEAPEDDEDEDREVPEGRKKRAGDEEEEGEDADAAKSAGRDFDMRGSGDEDSTDLEDDEDGGKETREERKKRAGDEEEEGEDAAAAKSAGRDFDVRGSGEEDGTDLEDDEDGGKETREERKKRARDEEKEERRTRPRDEEEEERRAREEEAGRVREEEERRAREEERKKRARDEEERRAREEERKKRAREEERKKRAREEERKKRARDEEERRAREEGEAGAQEEKRKGREDRRKAQEEERKKQARDKNEEERRRPEEGGKETRERKEKDKKAEAAIERLRRILEEADIRAAQVDTESPPYEPSAGVSDYREEGETADDLFDIDGGKRVYTPSCSAEDMEAWEKLRRLVVGGYVGGKPLHIAKPELSAFRRFTREEWDKATREEKREALSKQVLVISDPRPRQFTREGIEEYTSITAVRVLHDFSRKAQPDMEGNDIHVSGTLEQLIAEHEKGDAGDILNALDLALDSEVKRDALYLDVEAYFETMHVKLPAFALDYPVRDARWALCATKDARHDGHIDSDGTATWVQPVVGEEKFWAVATPRRRQKNCKAGYLLGANNDVRTWMELDPGNPTAPAAGEEQSRRKNGESELVWEGVVARGGDIVIMPPDTLHAVQTLGSTFCRGGHFYCSSTLALTAASLVHSFLMENFITNTRHLRLTPVWLRIAIYYHDRIVVKGDELNNVRGVDMATDWDDFHGFVMLHVVVVLVFALDPRSYGDSEGEMTRDDVLLLLQARGAAMSTMLFLEDVRVRQSRMDEVKDVLQYFEAMLVEQAINLVKCTDALREDALERKPKGQAEPAWPGCATSRPGAVVTQLRDALSYKSGLERVFLDGIGRGKKRTVDTEKPIAIVPLPPADGDVKYRSAKGKEKHVAQPHTTTPLYLITFAKTPLTEKLLNSLSC</sequence>
<name>A0A8H5C9Z6_9AGAR</name>
<feature type="compositionally biased region" description="Low complexity" evidence="1">
    <location>
        <begin position="415"/>
        <end position="424"/>
    </location>
</feature>
<evidence type="ECO:0000313" key="4">
    <source>
        <dbReference type="Proteomes" id="UP000541558"/>
    </source>
</evidence>
<feature type="region of interest" description="Disordered" evidence="1">
    <location>
        <begin position="1229"/>
        <end position="1249"/>
    </location>
</feature>
<keyword evidence="4" id="KW-1185">Reference proteome</keyword>
<evidence type="ECO:0000313" key="3">
    <source>
        <dbReference type="EMBL" id="KAF5337849.1"/>
    </source>
</evidence>
<gene>
    <name evidence="3" type="ORF">D9611_015118</name>
</gene>
<feature type="region of interest" description="Disordered" evidence="1">
    <location>
        <begin position="415"/>
        <end position="437"/>
    </location>
</feature>
<feature type="compositionally biased region" description="Acidic residues" evidence="1">
    <location>
        <begin position="649"/>
        <end position="675"/>
    </location>
</feature>
<feature type="compositionally biased region" description="Acidic residues" evidence="1">
    <location>
        <begin position="711"/>
        <end position="723"/>
    </location>
</feature>
<dbReference type="Proteomes" id="UP000541558">
    <property type="component" value="Unassembled WGS sequence"/>
</dbReference>
<accession>A0A8H5C9Z6</accession>
<comment type="caution">
    <text evidence="3">The sequence shown here is derived from an EMBL/GenBank/DDBJ whole genome shotgun (WGS) entry which is preliminary data.</text>
</comment>
<feature type="compositionally biased region" description="Basic and acidic residues" evidence="1">
    <location>
        <begin position="751"/>
        <end position="761"/>
    </location>
</feature>
<dbReference type="OrthoDB" id="3067857at2759"/>
<feature type="compositionally biased region" description="Basic and acidic residues" evidence="1">
    <location>
        <begin position="617"/>
        <end position="633"/>
    </location>
</feature>
<feature type="compositionally biased region" description="Acidic residues" evidence="1">
    <location>
        <begin position="762"/>
        <end position="774"/>
    </location>
</feature>
<feature type="compositionally biased region" description="Basic and acidic residues" evidence="1">
    <location>
        <begin position="700"/>
        <end position="710"/>
    </location>
</feature>
<organism evidence="3 4">
    <name type="scientific">Ephemerocybe angulata</name>
    <dbReference type="NCBI Taxonomy" id="980116"/>
    <lineage>
        <taxon>Eukaryota</taxon>
        <taxon>Fungi</taxon>
        <taxon>Dikarya</taxon>
        <taxon>Basidiomycota</taxon>
        <taxon>Agaricomycotina</taxon>
        <taxon>Agaricomycetes</taxon>
        <taxon>Agaricomycetidae</taxon>
        <taxon>Agaricales</taxon>
        <taxon>Agaricineae</taxon>
        <taxon>Psathyrellaceae</taxon>
        <taxon>Ephemerocybe</taxon>
    </lineage>
</organism>
<reference evidence="3 4" key="1">
    <citation type="journal article" date="2020" name="ISME J.">
        <title>Uncovering the hidden diversity of litter-decomposition mechanisms in mushroom-forming fungi.</title>
        <authorList>
            <person name="Floudas D."/>
            <person name="Bentzer J."/>
            <person name="Ahren D."/>
            <person name="Johansson T."/>
            <person name="Persson P."/>
            <person name="Tunlid A."/>
        </authorList>
    </citation>
    <scope>NUCLEOTIDE SEQUENCE [LARGE SCALE GENOMIC DNA]</scope>
    <source>
        <strain evidence="3 4">CBS 175.51</strain>
    </source>
</reference>
<feature type="compositionally biased region" description="Acidic residues" evidence="1">
    <location>
        <begin position="507"/>
        <end position="523"/>
    </location>
</feature>
<feature type="region of interest" description="Disordered" evidence="1">
    <location>
        <begin position="583"/>
        <end position="936"/>
    </location>
</feature>
<proteinExistence type="predicted"/>
<dbReference type="SUPFAM" id="SSF51197">
    <property type="entry name" value="Clavaminate synthase-like"/>
    <property type="match status" value="1"/>
</dbReference>
<dbReference type="PANTHER" id="PTHR12239">
    <property type="entry name" value="PROTEIN CBG20215-RELATED"/>
    <property type="match status" value="1"/>
</dbReference>
<feature type="compositionally biased region" description="Acidic residues" evidence="1">
    <location>
        <begin position="596"/>
        <end position="616"/>
    </location>
</feature>
<dbReference type="InterPro" id="IPR003347">
    <property type="entry name" value="JmjC_dom"/>
</dbReference>
<dbReference type="PANTHER" id="PTHR12239:SF41">
    <property type="entry name" value="MEMBRANE ASSOCIATED PROTEIN, PUTATIVE-RELATED"/>
    <property type="match status" value="1"/>
</dbReference>
<protein>
    <recommendedName>
        <fullName evidence="2">JmjC domain-containing protein</fullName>
    </recommendedName>
</protein>
<feature type="domain" description="JmjC" evidence="2">
    <location>
        <begin position="1141"/>
        <end position="1306"/>
    </location>
</feature>
<evidence type="ECO:0000259" key="2">
    <source>
        <dbReference type="PROSITE" id="PS51184"/>
    </source>
</evidence>
<feature type="compositionally biased region" description="Basic and acidic residues" evidence="1">
    <location>
        <begin position="309"/>
        <end position="324"/>
    </location>
</feature>
<feature type="region of interest" description="Disordered" evidence="1">
    <location>
        <begin position="949"/>
        <end position="970"/>
    </location>
</feature>
<evidence type="ECO:0000256" key="1">
    <source>
        <dbReference type="SAM" id="MobiDB-lite"/>
    </source>
</evidence>
<feature type="region of interest" description="Disordered" evidence="1">
    <location>
        <begin position="306"/>
        <end position="358"/>
    </location>
</feature>
<feature type="compositionally biased region" description="Polar residues" evidence="1">
    <location>
        <begin position="326"/>
        <end position="336"/>
    </location>
</feature>
<dbReference type="Gene3D" id="2.60.120.650">
    <property type="entry name" value="Cupin"/>
    <property type="match status" value="1"/>
</dbReference>
<dbReference type="InterPro" id="IPR052293">
    <property type="entry name" value="SRRP"/>
</dbReference>
<feature type="region of interest" description="Disordered" evidence="1">
    <location>
        <begin position="537"/>
        <end position="570"/>
    </location>
</feature>
<dbReference type="EMBL" id="JAACJK010000027">
    <property type="protein sequence ID" value="KAF5337849.1"/>
    <property type="molecule type" value="Genomic_DNA"/>
</dbReference>
<feature type="compositionally biased region" description="Basic and acidic residues" evidence="1">
    <location>
        <begin position="724"/>
        <end position="736"/>
    </location>
</feature>